<keyword evidence="2" id="KW-0472">Membrane</keyword>
<dbReference type="InParanoid" id="A0A4R5DJ63"/>
<feature type="compositionally biased region" description="Polar residues" evidence="1">
    <location>
        <begin position="1"/>
        <end position="17"/>
    </location>
</feature>
<feature type="transmembrane region" description="Helical" evidence="2">
    <location>
        <begin position="173"/>
        <end position="191"/>
    </location>
</feature>
<accession>A0A4R5DJ63</accession>
<gene>
    <name evidence="3" type="ORF">E1269_04405</name>
</gene>
<organism evidence="3 4">
    <name type="scientific">Jiangella asiatica</name>
    <dbReference type="NCBI Taxonomy" id="2530372"/>
    <lineage>
        <taxon>Bacteria</taxon>
        <taxon>Bacillati</taxon>
        <taxon>Actinomycetota</taxon>
        <taxon>Actinomycetes</taxon>
        <taxon>Jiangellales</taxon>
        <taxon>Jiangellaceae</taxon>
        <taxon>Jiangella</taxon>
    </lineage>
</organism>
<sequence length="224" mass="22533">MTAFAATTTHPTVTPQAASAGRSPRRLLAAGVVAGPLYVATVAAQYFVRDGYDPTRHAASVLANGEHGWVQIANFAVAALLTIAAAIGMRRSGRAGTWTPRLVGAFGASLVGATVFVADPVEGFPAGTTAEAATTVSWHGMAHLGVGTVGFSCLAVAAIALGRRLRRNGQRAAGTYAVASGLLIVAGFVAVSGSGGASWGVAAFTAGILAGWAWLAVTCTRLAR</sequence>
<evidence type="ECO:0000256" key="1">
    <source>
        <dbReference type="SAM" id="MobiDB-lite"/>
    </source>
</evidence>
<feature type="transmembrane region" description="Helical" evidence="2">
    <location>
        <begin position="27"/>
        <end position="48"/>
    </location>
</feature>
<comment type="caution">
    <text evidence="3">The sequence shown here is derived from an EMBL/GenBank/DDBJ whole genome shotgun (WGS) entry which is preliminary data.</text>
</comment>
<evidence type="ECO:0000313" key="3">
    <source>
        <dbReference type="EMBL" id="TDE13999.1"/>
    </source>
</evidence>
<feature type="transmembrane region" description="Helical" evidence="2">
    <location>
        <begin position="101"/>
        <end position="118"/>
    </location>
</feature>
<keyword evidence="4" id="KW-1185">Reference proteome</keyword>
<dbReference type="AlphaFoldDB" id="A0A4R5DJ63"/>
<protein>
    <submittedName>
        <fullName evidence="3">DUF998 domain-containing protein</fullName>
    </submittedName>
</protein>
<dbReference type="EMBL" id="SMKZ01000004">
    <property type="protein sequence ID" value="TDE13999.1"/>
    <property type="molecule type" value="Genomic_DNA"/>
</dbReference>
<dbReference type="OrthoDB" id="8159487at2"/>
<dbReference type="RefSeq" id="WP_131891789.1">
    <property type="nucleotide sequence ID" value="NZ_SMKZ01000004.1"/>
</dbReference>
<name>A0A4R5DJ63_9ACTN</name>
<feature type="transmembrane region" description="Helical" evidence="2">
    <location>
        <begin position="68"/>
        <end position="89"/>
    </location>
</feature>
<keyword evidence="2" id="KW-1133">Transmembrane helix</keyword>
<reference evidence="3 4" key="1">
    <citation type="submission" date="2019-03" db="EMBL/GenBank/DDBJ databases">
        <title>Draft genome sequences of novel Actinobacteria.</title>
        <authorList>
            <person name="Sahin N."/>
            <person name="Ay H."/>
            <person name="Saygin H."/>
        </authorList>
    </citation>
    <scope>NUCLEOTIDE SEQUENCE [LARGE SCALE GENOMIC DNA]</scope>
    <source>
        <strain evidence="3 4">5K138</strain>
    </source>
</reference>
<evidence type="ECO:0000256" key="2">
    <source>
        <dbReference type="SAM" id="Phobius"/>
    </source>
</evidence>
<proteinExistence type="predicted"/>
<dbReference type="Pfam" id="PF06197">
    <property type="entry name" value="DUF998"/>
    <property type="match status" value="1"/>
</dbReference>
<feature type="transmembrane region" description="Helical" evidence="2">
    <location>
        <begin position="197"/>
        <end position="217"/>
    </location>
</feature>
<feature type="region of interest" description="Disordered" evidence="1">
    <location>
        <begin position="1"/>
        <end position="20"/>
    </location>
</feature>
<evidence type="ECO:0000313" key="4">
    <source>
        <dbReference type="Proteomes" id="UP000294739"/>
    </source>
</evidence>
<dbReference type="InterPro" id="IPR009339">
    <property type="entry name" value="DUF998"/>
</dbReference>
<keyword evidence="2" id="KW-0812">Transmembrane</keyword>
<feature type="transmembrane region" description="Helical" evidence="2">
    <location>
        <begin position="138"/>
        <end position="161"/>
    </location>
</feature>
<dbReference type="Proteomes" id="UP000294739">
    <property type="component" value="Unassembled WGS sequence"/>
</dbReference>